<keyword evidence="2" id="KW-0813">Transport</keyword>
<dbReference type="Proteomes" id="UP000066284">
    <property type="component" value="Chromosome 1"/>
</dbReference>
<evidence type="ECO:0000256" key="5">
    <source>
        <dbReference type="ARBA" id="ARBA00058766"/>
    </source>
</evidence>
<dbReference type="GO" id="GO:0046914">
    <property type="term" value="F:transition metal ion binding"/>
    <property type="evidence" value="ECO:0007669"/>
    <property type="project" value="TreeGrafter"/>
</dbReference>
<dbReference type="GO" id="GO:0046686">
    <property type="term" value="P:response to cadmium ion"/>
    <property type="evidence" value="ECO:0007669"/>
    <property type="project" value="UniProtKB-KW"/>
</dbReference>
<dbReference type="InterPro" id="IPR058792">
    <property type="entry name" value="Beta-barrel_RND_2"/>
</dbReference>
<proteinExistence type="inferred from homology"/>
<gene>
    <name evidence="11" type="ORF">NITINOP_0386</name>
</gene>
<dbReference type="AlphaFoldDB" id="A0A0S4KUM7"/>
<dbReference type="InterPro" id="IPR051909">
    <property type="entry name" value="MFP_Cation_Efflux"/>
</dbReference>
<comment type="function">
    <text evidence="5">CzcA and CzcB together would act in zinc efflux nearly as effectively as the complete czc efflux system (CzcABC). The CzcB protein is thought to funnel zinc cations to the CzcA transport protein.</text>
</comment>
<feature type="domain" description="CusB-like beta-barrel" evidence="8">
    <location>
        <begin position="250"/>
        <end position="324"/>
    </location>
</feature>
<dbReference type="PANTHER" id="PTHR30097:SF4">
    <property type="entry name" value="SLR6042 PROTEIN"/>
    <property type="match status" value="1"/>
</dbReference>
<evidence type="ECO:0000256" key="3">
    <source>
        <dbReference type="ARBA" id="ARBA00022833"/>
    </source>
</evidence>
<keyword evidence="3" id="KW-0862">Zinc</keyword>
<dbReference type="InterPro" id="IPR058649">
    <property type="entry name" value="CzcB_C"/>
</dbReference>
<dbReference type="InterPro" id="IPR006143">
    <property type="entry name" value="RND_pump_MFP"/>
</dbReference>
<feature type="region of interest" description="Disordered" evidence="7">
    <location>
        <begin position="30"/>
        <end position="52"/>
    </location>
</feature>
<dbReference type="Gene3D" id="2.40.420.20">
    <property type="match status" value="1"/>
</dbReference>
<dbReference type="Pfam" id="PF25954">
    <property type="entry name" value="Beta-barrel_RND_2"/>
    <property type="match status" value="1"/>
</dbReference>
<accession>A0A0S4KUM7</accession>
<organism evidence="11 12">
    <name type="scientific">Candidatus Nitrospira inopinata</name>
    <dbReference type="NCBI Taxonomy" id="1715989"/>
    <lineage>
        <taxon>Bacteria</taxon>
        <taxon>Pseudomonadati</taxon>
        <taxon>Nitrospirota</taxon>
        <taxon>Nitrospiria</taxon>
        <taxon>Nitrospirales</taxon>
        <taxon>Nitrospiraceae</taxon>
        <taxon>Nitrospira</taxon>
    </lineage>
</organism>
<dbReference type="KEGG" id="nio:NITINOP_0386"/>
<keyword evidence="6" id="KW-0175">Coiled coil</keyword>
<protein>
    <submittedName>
        <fullName evidence="11">Putative Heavy metal efflux system, membrane fusion protein</fullName>
    </submittedName>
</protein>
<evidence type="ECO:0000256" key="7">
    <source>
        <dbReference type="SAM" id="MobiDB-lite"/>
    </source>
</evidence>
<dbReference type="Pfam" id="PF25975">
    <property type="entry name" value="CzcB_C"/>
    <property type="match status" value="1"/>
</dbReference>
<feature type="domain" description="CzcB-like C-terminal circularly permuted SH3-like" evidence="10">
    <location>
        <begin position="332"/>
        <end position="393"/>
    </location>
</feature>
<reference evidence="12" key="1">
    <citation type="submission" date="2015-09" db="EMBL/GenBank/DDBJ databases">
        <authorList>
            <person name="Daims H."/>
        </authorList>
    </citation>
    <scope>NUCLEOTIDE SEQUENCE [LARGE SCALE GENOMIC DNA]</scope>
</reference>
<dbReference type="GO" id="GO:0030288">
    <property type="term" value="C:outer membrane-bounded periplasmic space"/>
    <property type="evidence" value="ECO:0007669"/>
    <property type="project" value="TreeGrafter"/>
</dbReference>
<evidence type="ECO:0000259" key="8">
    <source>
        <dbReference type="Pfam" id="PF25954"/>
    </source>
</evidence>
<evidence type="ECO:0000256" key="4">
    <source>
        <dbReference type="ARBA" id="ARBA00043263"/>
    </source>
</evidence>
<evidence type="ECO:0000313" key="12">
    <source>
        <dbReference type="Proteomes" id="UP000066284"/>
    </source>
</evidence>
<keyword evidence="12" id="KW-1185">Reference proteome</keyword>
<name>A0A0S4KUM7_9BACT</name>
<dbReference type="Gene3D" id="2.40.30.170">
    <property type="match status" value="1"/>
</dbReference>
<dbReference type="FunFam" id="2.40.420.20:FF:000006">
    <property type="entry name" value="RND family efflux transporter MFP subunit"/>
    <property type="match status" value="1"/>
</dbReference>
<evidence type="ECO:0000313" key="11">
    <source>
        <dbReference type="EMBL" id="CUQ65362.1"/>
    </source>
</evidence>
<dbReference type="GO" id="GO:0015679">
    <property type="term" value="P:plasma membrane copper ion transport"/>
    <property type="evidence" value="ECO:0007669"/>
    <property type="project" value="TreeGrafter"/>
</dbReference>
<dbReference type="SUPFAM" id="SSF111369">
    <property type="entry name" value="HlyD-like secretion proteins"/>
    <property type="match status" value="1"/>
</dbReference>
<comment type="similarity">
    <text evidence="1">Belongs to the membrane fusion protein (MFP) (TC 8.A.1) family.</text>
</comment>
<dbReference type="InterPro" id="IPR058647">
    <property type="entry name" value="BSH_CzcB-like"/>
</dbReference>
<evidence type="ECO:0000259" key="9">
    <source>
        <dbReference type="Pfam" id="PF25973"/>
    </source>
</evidence>
<feature type="domain" description="CzcB-like barrel-sandwich hybrid" evidence="9">
    <location>
        <begin position="93"/>
        <end position="247"/>
    </location>
</feature>
<dbReference type="Pfam" id="PF25973">
    <property type="entry name" value="BSH_CzcB"/>
    <property type="match status" value="1"/>
</dbReference>
<dbReference type="EMBL" id="LN885086">
    <property type="protein sequence ID" value="CUQ65362.1"/>
    <property type="molecule type" value="Genomic_DNA"/>
</dbReference>
<dbReference type="STRING" id="1715989.NITINOP_0386"/>
<dbReference type="GO" id="GO:0022857">
    <property type="term" value="F:transmembrane transporter activity"/>
    <property type="evidence" value="ECO:0007669"/>
    <property type="project" value="InterPro"/>
</dbReference>
<feature type="compositionally biased region" description="Basic and acidic residues" evidence="7">
    <location>
        <begin position="32"/>
        <end position="46"/>
    </location>
</feature>
<keyword evidence="4" id="KW-0105">Cadmium resistance</keyword>
<dbReference type="Gene3D" id="2.40.50.100">
    <property type="match status" value="1"/>
</dbReference>
<dbReference type="PANTHER" id="PTHR30097">
    <property type="entry name" value="CATION EFFLUX SYSTEM PROTEIN CUSB"/>
    <property type="match status" value="1"/>
</dbReference>
<dbReference type="NCBIfam" id="TIGR01730">
    <property type="entry name" value="RND_mfp"/>
    <property type="match status" value="1"/>
</dbReference>
<dbReference type="FunFam" id="2.40.30.170:FF:000010">
    <property type="entry name" value="Efflux RND transporter periplasmic adaptor subunit"/>
    <property type="match status" value="1"/>
</dbReference>
<dbReference type="GO" id="GO:0016020">
    <property type="term" value="C:membrane"/>
    <property type="evidence" value="ECO:0007669"/>
    <property type="project" value="InterPro"/>
</dbReference>
<evidence type="ECO:0000256" key="1">
    <source>
        <dbReference type="ARBA" id="ARBA00009477"/>
    </source>
</evidence>
<evidence type="ECO:0000256" key="2">
    <source>
        <dbReference type="ARBA" id="ARBA00022448"/>
    </source>
</evidence>
<evidence type="ECO:0000259" key="10">
    <source>
        <dbReference type="Pfam" id="PF25975"/>
    </source>
</evidence>
<feature type="coiled-coil region" evidence="6">
    <location>
        <begin position="165"/>
        <end position="195"/>
    </location>
</feature>
<dbReference type="GO" id="GO:0060003">
    <property type="term" value="P:copper ion export"/>
    <property type="evidence" value="ECO:0007669"/>
    <property type="project" value="TreeGrafter"/>
</dbReference>
<sequence length="407" mass="44488">MRCGSNMFRSGRGFMTVIVAALAVVSPACQPKQEEAEPKKSPRVEAESSQPGLLELSEKSQALAQIQTDQAAVRPLRLALKAQGGKILPNENRLAHLGVRVPGRILAVYANLGDRVKADDPLLKLDSPAVGEALLEYRKRRTAALVAEKALERARLLFTEGAIGAAEYQRREAELDNAKADLDEAEEKLHLLGMTEREIERLTAKELPHAEVAQVFLRAPFAGDIIERNATVGEVVDVNQTLFTVADLSTVWVRADFPEQQAGLLRTGLEAEVRVSAYPDIVFRGAVTYVGAVIDPATRTIMVRAELPNSDRRLRPHMFVDATLLVPEQPALTIPRKAVQQVGERTVVFLPRGPSQFEVRDVRLGAISEPYVEVKAGLAAGDKVVTEGSYMLKSEILRDQMPTGGPL</sequence>
<evidence type="ECO:0000256" key="6">
    <source>
        <dbReference type="SAM" id="Coils"/>
    </source>
</evidence>